<dbReference type="Proteomes" id="UP001159363">
    <property type="component" value="Chromosome 8"/>
</dbReference>
<dbReference type="EMBL" id="JARBHB010000009">
    <property type="protein sequence ID" value="KAJ8875275.1"/>
    <property type="molecule type" value="Genomic_DNA"/>
</dbReference>
<feature type="compositionally biased region" description="Low complexity" evidence="1">
    <location>
        <begin position="771"/>
        <end position="781"/>
    </location>
</feature>
<feature type="compositionally biased region" description="Polar residues" evidence="1">
    <location>
        <begin position="712"/>
        <end position="726"/>
    </location>
</feature>
<proteinExistence type="predicted"/>
<reference evidence="2 3" key="1">
    <citation type="submission" date="2023-02" db="EMBL/GenBank/DDBJ databases">
        <title>LHISI_Scaffold_Assembly.</title>
        <authorList>
            <person name="Stuart O.P."/>
            <person name="Cleave R."/>
            <person name="Magrath M.J.L."/>
            <person name="Mikheyev A.S."/>
        </authorList>
    </citation>
    <scope>NUCLEOTIDE SEQUENCE [LARGE SCALE GENOMIC DNA]</scope>
    <source>
        <strain evidence="2">Daus_M_001</strain>
        <tissue evidence="2">Leg muscle</tissue>
    </source>
</reference>
<name>A0ABQ9GTB7_9NEOP</name>
<accession>A0ABQ9GTB7</accession>
<evidence type="ECO:0000256" key="1">
    <source>
        <dbReference type="SAM" id="MobiDB-lite"/>
    </source>
</evidence>
<comment type="caution">
    <text evidence="2">The sequence shown here is derived from an EMBL/GenBank/DDBJ whole genome shotgun (WGS) entry which is preliminary data.</text>
</comment>
<keyword evidence="3" id="KW-1185">Reference proteome</keyword>
<sequence length="1318" mass="146925">MWESCQTTPLVGGFFRGSPVSPVLSFRRCSILTSITLIGSQDIDVKSRPNLFNHSSLLSIVCIPCYVTRMTQHVCGAPERQMSRGEARHNTPPLPPPSHLTLSVPSCFLFPPARVIPSTWSGGRSYPALVIYQRHDRRGGRNIPAFNLGYVRFHFRRFGVQDFARGKASGRCQLGQWVFLGVLPVIHQHCMPLPVRKETSETRFGNGEGCGTKPARLTQSSQPNWAPVHNVCSVVVTPLESRRATSCGYNSSHPVWHTLYECLQDIHGDSSPFLLKPFHEFSNEFWPRLKSPHPAIQFVPKMFYRVEVEVLGLPVQSANIVVGVPLHIIVSGKFSFQRTYIYRSSPGRAGRNYLLWIEVTLSRKWGRGGIVVSLLASHLGELGSINGGSASFLGDLPLPLLLHSGAAPYSPHFTLIGSQALAVKSSLNIFTHLSHKTVLLAILHKNYEMYTFSEAWRQDKGNHGDWQDFQPHTLWRKIDRWATSPKEREQLNDGGTAGGRECLQIPLPACQLPAFGALQVVLPLSFTWVGGAKYVLRPERLQCHCLDTLPSEACVLQTSRSRRSRLAGSMTMWDVRSCASEQPPRRMVRVLEELNPVAVCVVWGILSTQSVQSYDLIRVLLSSLVMQSAGRLKYDEPNVIYGLYSRLYVTDTILLARAGGVRGTCGGCTSVFADALEPGRLRCCVTTYLSTRCLRQTKKKSWTKRRGGGKLSNRSTLPHTAPHQPSSLHTLPFRLEQEGGACHGSDVTPAAGSAANLPARTPFHFLTRTSRPVVGGPRARAPAPPTWQMPSPIVALKIRQQVGLTRASSTPKMSQRQMKLTARKLYHRNCSARCDKASEQLLSDSHLKLARHLAATRHCTFCDPRTGSYENALATPSSLVKGRQKHMNAYHGKHGISKRDNERVAPSVSVSKAYSICCSLPDASAKVSSRGCIPCRPDRSNDTVTANQSTSDAFALSTLYAQKKLGLFQLSRAQNADITRNVLLGVQDDQSGYRGKPFFESFFSSQTCLGPLLTIPLEAWLCYAQETNYSELAIPEVCVMSENQSSDSRVRDCTKLPSQLRWDYLIGLLEAPSGTGRNVFRKIWTAFSGIENVDIDELYKHLCRKGIENHQGEKNRQNINRHRTLNTSNGSQIRYRVTEDTRKMELIPNQCGQNEKVMSSGKGENTGKNICDDVHNRKRICSGHANRIQELRNRSDAIMDPNPNKAASLKAGINQRCRRGATRQDDSVGVCQSIPQYRDEQYKRTAREIPTKCKNLIFKYLLSYTRMSSICEYASHVHLQENLIITLQFTMSPTTEKILKLKLSMLDGAEIRSLDGQL</sequence>
<evidence type="ECO:0000313" key="3">
    <source>
        <dbReference type="Proteomes" id="UP001159363"/>
    </source>
</evidence>
<gene>
    <name evidence="2" type="ORF">PR048_023170</name>
</gene>
<feature type="region of interest" description="Disordered" evidence="1">
    <location>
        <begin position="700"/>
        <end position="726"/>
    </location>
</feature>
<feature type="region of interest" description="Disordered" evidence="1">
    <location>
        <begin position="769"/>
        <end position="788"/>
    </location>
</feature>
<protein>
    <submittedName>
        <fullName evidence="2">Uncharacterized protein</fullName>
    </submittedName>
</protein>
<evidence type="ECO:0000313" key="2">
    <source>
        <dbReference type="EMBL" id="KAJ8875275.1"/>
    </source>
</evidence>
<organism evidence="2 3">
    <name type="scientific">Dryococelus australis</name>
    <dbReference type="NCBI Taxonomy" id="614101"/>
    <lineage>
        <taxon>Eukaryota</taxon>
        <taxon>Metazoa</taxon>
        <taxon>Ecdysozoa</taxon>
        <taxon>Arthropoda</taxon>
        <taxon>Hexapoda</taxon>
        <taxon>Insecta</taxon>
        <taxon>Pterygota</taxon>
        <taxon>Neoptera</taxon>
        <taxon>Polyneoptera</taxon>
        <taxon>Phasmatodea</taxon>
        <taxon>Verophasmatodea</taxon>
        <taxon>Anareolatae</taxon>
        <taxon>Phasmatidae</taxon>
        <taxon>Eurycanthinae</taxon>
        <taxon>Dryococelus</taxon>
    </lineage>
</organism>